<feature type="compositionally biased region" description="Basic residues" evidence="3">
    <location>
        <begin position="49"/>
        <end position="63"/>
    </location>
</feature>
<dbReference type="STRING" id="1235591.CAK95_22785"/>
<dbReference type="Pfam" id="PF01734">
    <property type="entry name" value="Patatin"/>
    <property type="match status" value="1"/>
</dbReference>
<organism evidence="6 7">
    <name type="scientific">Pseudorhodoplanes sinuspersici</name>
    <dbReference type="NCBI Taxonomy" id="1235591"/>
    <lineage>
        <taxon>Bacteria</taxon>
        <taxon>Pseudomonadati</taxon>
        <taxon>Pseudomonadota</taxon>
        <taxon>Alphaproteobacteria</taxon>
        <taxon>Hyphomicrobiales</taxon>
        <taxon>Pseudorhodoplanes</taxon>
    </lineage>
</organism>
<evidence type="ECO:0000256" key="2">
    <source>
        <dbReference type="PROSITE-ProRule" id="PRU01161"/>
    </source>
</evidence>
<dbReference type="GO" id="GO:0016042">
    <property type="term" value="P:lipid catabolic process"/>
    <property type="evidence" value="ECO:0007669"/>
    <property type="project" value="UniProtKB-UniRule"/>
</dbReference>
<sequence>MTAMNPNAKNRIRFAGAIALALFFLSSGIIEAARLPAAADHSVSVSSQSKKKKAAKKKARPAKSAKPEGLPARIPFTATDQDAAAIPNIPDARFWADSEKEYLRALPQARGPWLILSTGGSDGAFGAGLLNGWTKAGTRPEFTLVTGTSTGALIAPFAFLGPKYDDALHDAYTTIGAIDIFEVGGKGESFLDTWPLRDLIAKRVTPDLIQAIAAEHARGRKLFITTTNLDAGRPVVWDIGAIAADGGDRAVALVRKVMLASISIPGAFPPVLIDVEANGRKFQEMHVDGGLGAQFYVAPDSMLVSTSTASLRASDIYVIANMKLGSDFEITERNTLGILGRTVATAIRIVIRNAIDRVYETAKRNNIGFYLAFVDQSFSAPARGPFDTDYMKTLYEAGFAKGSGPDPFLREPPDFSDQPRKAAR</sequence>
<feature type="signal peptide" evidence="4">
    <location>
        <begin position="1"/>
        <end position="32"/>
    </location>
</feature>
<evidence type="ECO:0000256" key="1">
    <source>
        <dbReference type="ARBA" id="ARBA00023098"/>
    </source>
</evidence>
<dbReference type="PROSITE" id="PS51635">
    <property type="entry name" value="PNPLA"/>
    <property type="match status" value="1"/>
</dbReference>
<evidence type="ECO:0000256" key="3">
    <source>
        <dbReference type="SAM" id="MobiDB-lite"/>
    </source>
</evidence>
<dbReference type="SUPFAM" id="SSF52151">
    <property type="entry name" value="FabD/lysophospholipase-like"/>
    <property type="match status" value="1"/>
</dbReference>
<feature type="compositionally biased region" description="Basic and acidic residues" evidence="3">
    <location>
        <begin position="408"/>
        <end position="424"/>
    </location>
</feature>
<feature type="active site" description="Proton acceptor" evidence="2">
    <location>
        <position position="288"/>
    </location>
</feature>
<dbReference type="AlphaFoldDB" id="A0A1W6ZW61"/>
<evidence type="ECO:0000313" key="7">
    <source>
        <dbReference type="Proteomes" id="UP000194137"/>
    </source>
</evidence>
<reference evidence="6 7" key="1">
    <citation type="submission" date="2017-05" db="EMBL/GenBank/DDBJ databases">
        <title>Full genome sequence of Pseudorhodoplanes sinuspersici.</title>
        <authorList>
            <person name="Dastgheib S.M.M."/>
            <person name="Shavandi M."/>
            <person name="Tirandaz H."/>
        </authorList>
    </citation>
    <scope>NUCLEOTIDE SEQUENCE [LARGE SCALE GENOMIC DNA]</scope>
    <source>
        <strain evidence="6 7">RIPI110</strain>
    </source>
</reference>
<gene>
    <name evidence="6" type="ORF">CAK95_22785</name>
</gene>
<keyword evidence="1 2" id="KW-0443">Lipid metabolism</keyword>
<accession>A0A1W6ZW61</accession>
<feature type="region of interest" description="Disordered" evidence="3">
    <location>
        <begin position="41"/>
        <end position="73"/>
    </location>
</feature>
<keyword evidence="2" id="KW-0378">Hydrolase</keyword>
<feature type="short sequence motif" description="GXSXG" evidence="2">
    <location>
        <begin position="147"/>
        <end position="151"/>
    </location>
</feature>
<dbReference type="Proteomes" id="UP000194137">
    <property type="component" value="Chromosome"/>
</dbReference>
<comment type="caution">
    <text evidence="2">Lacks conserved residue(s) required for the propagation of feature annotation.</text>
</comment>
<feature type="chain" id="PRO_5013026647" description="PNPLA domain-containing protein" evidence="4">
    <location>
        <begin position="33"/>
        <end position="424"/>
    </location>
</feature>
<feature type="region of interest" description="Disordered" evidence="3">
    <location>
        <begin position="401"/>
        <end position="424"/>
    </location>
</feature>
<feature type="short sequence motif" description="DGA/G" evidence="2">
    <location>
        <begin position="288"/>
        <end position="290"/>
    </location>
</feature>
<keyword evidence="4" id="KW-0732">Signal</keyword>
<dbReference type="InterPro" id="IPR016035">
    <property type="entry name" value="Acyl_Trfase/lysoPLipase"/>
</dbReference>
<keyword evidence="2" id="KW-0442">Lipid degradation</keyword>
<dbReference type="KEGG" id="psin:CAK95_22785"/>
<dbReference type="Gene3D" id="3.40.1090.10">
    <property type="entry name" value="Cytosolic phospholipase A2 catalytic domain"/>
    <property type="match status" value="1"/>
</dbReference>
<proteinExistence type="predicted"/>
<dbReference type="GO" id="GO:0016787">
    <property type="term" value="F:hydrolase activity"/>
    <property type="evidence" value="ECO:0007669"/>
    <property type="project" value="UniProtKB-UniRule"/>
</dbReference>
<evidence type="ECO:0000256" key="4">
    <source>
        <dbReference type="SAM" id="SignalP"/>
    </source>
</evidence>
<protein>
    <recommendedName>
        <fullName evidence="5">PNPLA domain-containing protein</fullName>
    </recommendedName>
</protein>
<feature type="domain" description="PNPLA" evidence="5">
    <location>
        <begin position="114"/>
        <end position="301"/>
    </location>
</feature>
<evidence type="ECO:0000313" key="6">
    <source>
        <dbReference type="EMBL" id="ARQ01614.1"/>
    </source>
</evidence>
<dbReference type="InterPro" id="IPR002641">
    <property type="entry name" value="PNPLA_dom"/>
</dbReference>
<dbReference type="EMBL" id="CP021112">
    <property type="protein sequence ID" value="ARQ01614.1"/>
    <property type="molecule type" value="Genomic_DNA"/>
</dbReference>
<keyword evidence="7" id="KW-1185">Reference proteome</keyword>
<evidence type="ECO:0000259" key="5">
    <source>
        <dbReference type="PROSITE" id="PS51635"/>
    </source>
</evidence>
<feature type="active site" description="Nucleophile" evidence="2">
    <location>
        <position position="149"/>
    </location>
</feature>
<name>A0A1W6ZW61_9HYPH</name>